<name>A0A1I0TRE6_9RHOB</name>
<dbReference type="EMBL" id="FOJO01000012">
    <property type="protein sequence ID" value="SFA54361.1"/>
    <property type="molecule type" value="Genomic_DNA"/>
</dbReference>
<reference evidence="1 2" key="1">
    <citation type="submission" date="2016-10" db="EMBL/GenBank/DDBJ databases">
        <authorList>
            <person name="de Groot N.N."/>
        </authorList>
    </citation>
    <scope>NUCLEOTIDE SEQUENCE [LARGE SCALE GENOMIC DNA]</scope>
    <source>
        <strain evidence="1 2">CGMCC 1.6117</strain>
    </source>
</reference>
<dbReference type="AlphaFoldDB" id="A0A1I0TRE6"/>
<evidence type="ECO:0000313" key="1">
    <source>
        <dbReference type="EMBL" id="SFA54361.1"/>
    </source>
</evidence>
<dbReference type="OrthoDB" id="6878627at2"/>
<dbReference type="RefSeq" id="WP_139221672.1">
    <property type="nucleotide sequence ID" value="NZ_FOJO01000012.1"/>
</dbReference>
<dbReference type="Proteomes" id="UP000182312">
    <property type="component" value="Unassembled WGS sequence"/>
</dbReference>
<proteinExistence type="predicted"/>
<sequence>MTNQGRNGQWRFASLCTGPDVSVEAVVNPALDDQHGWDHILEITPPQNNILPADLQTHLISCFAQIKTTRGKKAETTVKLSNAVKAAKSPLPSFVFLFHYNKTGKPVLYGKHIWKDEIRNYLKRARQAGDAPLYKKTVTVKFTAADRLSCNPVDWVLAVLATCGGDAYTLEKRKHVDSVGYETETHTGNFELGPLKSHADVVMHEIGLLADLPVTSFKLFDTRFGIKASTPLQELTDGRVRFTHEGRPVTVKLRSSNGDEIELPGLAWAPSMIPLEHPEFRIRVKAGHIDIVTEPGNIDNHQTVQLNVQFDLQEERPFIEQAGLLALTNWSSFGPVSVSVEVAQGQLFGATINLDAPLEAWAKECWVCAQYFLNILGSDRCKTTSIALLDFHRFMRDYFALASIQDSNSIRFEGLFESEMAEFSKLVGYSYGQFGDWTFGAIHEFEVVSQSQEGKKFTVYLTKPEITHKFVFARPLAQSVDHIARDFQSFLARQAVPVATFDDGDLFEWGRSNKSNGTVAIQVHDPLGSA</sequence>
<accession>A0A1I0TRE6</accession>
<organism evidence="1 2">
    <name type="scientific">Paracoccus halophilus</name>
    <dbReference type="NCBI Taxonomy" id="376733"/>
    <lineage>
        <taxon>Bacteria</taxon>
        <taxon>Pseudomonadati</taxon>
        <taxon>Pseudomonadota</taxon>
        <taxon>Alphaproteobacteria</taxon>
        <taxon>Rhodobacterales</taxon>
        <taxon>Paracoccaceae</taxon>
        <taxon>Paracoccus</taxon>
    </lineage>
</organism>
<evidence type="ECO:0008006" key="3">
    <source>
        <dbReference type="Google" id="ProtNLM"/>
    </source>
</evidence>
<protein>
    <recommendedName>
        <fullName evidence="3">DUF4365 domain-containing protein</fullName>
    </recommendedName>
</protein>
<evidence type="ECO:0000313" key="2">
    <source>
        <dbReference type="Proteomes" id="UP000182312"/>
    </source>
</evidence>
<gene>
    <name evidence="1" type="ORF">SAMN04487972_11228</name>
</gene>